<dbReference type="RefSeq" id="WP_201692574.1">
    <property type="nucleotide sequence ID" value="NZ_JAEQND010000014.1"/>
</dbReference>
<sequence>MSKISSQVAALRTQIAELQRERDALQRQRRSRAEVAAAVDQQIKEWAERGRGAFARAVVQLSEGLAASPVVLRTTGGADGVAHADLGPFLVACVGEVKVREAYLASLADMPEGLPRAARDTRLREIASRLDDLELQEEELVERSETSGDPIARRPDARPEVVLGAPPANGPSRRGPVREEREPQRIESPYLAEMARRRYE</sequence>
<feature type="region of interest" description="Disordered" evidence="2">
    <location>
        <begin position="138"/>
        <end position="200"/>
    </location>
</feature>
<evidence type="ECO:0000256" key="1">
    <source>
        <dbReference type="SAM" id="Coils"/>
    </source>
</evidence>
<reference evidence="3 4" key="1">
    <citation type="journal article" date="2017" name="Int. J. Syst. Evol. Microbiol.">
        <title>Ramlibacter alkalitolerans sp. nov., alkali-tolerant bacterium isolated from soil of ginseng.</title>
        <authorList>
            <person name="Lee D.H."/>
            <person name="Cha C.J."/>
        </authorList>
    </citation>
    <scope>NUCLEOTIDE SEQUENCE [LARGE SCALE GENOMIC DNA]</scope>
    <source>
        <strain evidence="3 4">KACC 19305</strain>
    </source>
</reference>
<gene>
    <name evidence="3" type="ORF">JI746_22750</name>
</gene>
<evidence type="ECO:0000313" key="3">
    <source>
        <dbReference type="EMBL" id="MBL0427944.1"/>
    </source>
</evidence>
<evidence type="ECO:0000256" key="2">
    <source>
        <dbReference type="SAM" id="MobiDB-lite"/>
    </source>
</evidence>
<feature type="compositionally biased region" description="Basic and acidic residues" evidence="2">
    <location>
        <begin position="176"/>
        <end position="185"/>
    </location>
</feature>
<feature type="compositionally biased region" description="Basic and acidic residues" evidence="2">
    <location>
        <begin position="141"/>
        <end position="159"/>
    </location>
</feature>
<evidence type="ECO:0000313" key="4">
    <source>
        <dbReference type="Proteomes" id="UP000622707"/>
    </source>
</evidence>
<keyword evidence="4" id="KW-1185">Reference proteome</keyword>
<comment type="caution">
    <text evidence="3">The sequence shown here is derived from an EMBL/GenBank/DDBJ whole genome shotgun (WGS) entry which is preliminary data.</text>
</comment>
<dbReference type="EMBL" id="JAEQND010000014">
    <property type="protein sequence ID" value="MBL0427944.1"/>
    <property type="molecule type" value="Genomic_DNA"/>
</dbReference>
<name>A0ABS1JUK5_9BURK</name>
<feature type="coiled-coil region" evidence="1">
    <location>
        <begin position="1"/>
        <end position="35"/>
    </location>
</feature>
<dbReference type="Proteomes" id="UP000622707">
    <property type="component" value="Unassembled WGS sequence"/>
</dbReference>
<accession>A0ABS1JUK5</accession>
<organism evidence="3 4">
    <name type="scientific">Ramlibacter alkalitolerans</name>
    <dbReference type="NCBI Taxonomy" id="2039631"/>
    <lineage>
        <taxon>Bacteria</taxon>
        <taxon>Pseudomonadati</taxon>
        <taxon>Pseudomonadota</taxon>
        <taxon>Betaproteobacteria</taxon>
        <taxon>Burkholderiales</taxon>
        <taxon>Comamonadaceae</taxon>
        <taxon>Ramlibacter</taxon>
    </lineage>
</organism>
<protein>
    <submittedName>
        <fullName evidence="3">Uncharacterized protein</fullName>
    </submittedName>
</protein>
<keyword evidence="1" id="KW-0175">Coiled coil</keyword>
<proteinExistence type="predicted"/>